<dbReference type="Proteomes" id="UP000000759">
    <property type="component" value="Chromosome 2"/>
</dbReference>
<reference evidence="2" key="2">
    <citation type="submission" date="2008-08" db="EMBL/GenBank/DDBJ databases">
        <authorList>
            <consortium name="Diatom Consortium"/>
            <person name="Grigoriev I."/>
            <person name="Grimwood J."/>
            <person name="Kuo A."/>
            <person name="Otillar R.P."/>
            <person name="Salamov A."/>
            <person name="Detter J.C."/>
            <person name="Lindquist E."/>
            <person name="Shapiro H."/>
            <person name="Lucas S."/>
            <person name="Glavina del Rio T."/>
            <person name="Pitluck S."/>
            <person name="Rokhsar D."/>
            <person name="Bowler C."/>
        </authorList>
    </citation>
    <scope>GENOME REANNOTATION</scope>
    <source>
        <strain evidence="2">CCAP 1055/1</strain>
    </source>
</reference>
<reference evidence="1 2" key="1">
    <citation type="journal article" date="2008" name="Nature">
        <title>The Phaeodactylum genome reveals the evolutionary history of diatom genomes.</title>
        <authorList>
            <person name="Bowler C."/>
            <person name="Allen A.E."/>
            <person name="Badger J.H."/>
            <person name="Grimwood J."/>
            <person name="Jabbari K."/>
            <person name="Kuo A."/>
            <person name="Maheswari U."/>
            <person name="Martens C."/>
            <person name="Maumus F."/>
            <person name="Otillar R.P."/>
            <person name="Rayko E."/>
            <person name="Salamov A."/>
            <person name="Vandepoele K."/>
            <person name="Beszteri B."/>
            <person name="Gruber A."/>
            <person name="Heijde M."/>
            <person name="Katinka M."/>
            <person name="Mock T."/>
            <person name="Valentin K."/>
            <person name="Verret F."/>
            <person name="Berges J.A."/>
            <person name="Brownlee C."/>
            <person name="Cadoret J.P."/>
            <person name="Chiovitti A."/>
            <person name="Choi C.J."/>
            <person name="Coesel S."/>
            <person name="De Martino A."/>
            <person name="Detter J.C."/>
            <person name="Durkin C."/>
            <person name="Falciatore A."/>
            <person name="Fournet J."/>
            <person name="Haruta M."/>
            <person name="Huysman M.J."/>
            <person name="Jenkins B.D."/>
            <person name="Jiroutova K."/>
            <person name="Jorgensen R.E."/>
            <person name="Joubert Y."/>
            <person name="Kaplan A."/>
            <person name="Kroger N."/>
            <person name="Kroth P.G."/>
            <person name="La Roche J."/>
            <person name="Lindquist E."/>
            <person name="Lommer M."/>
            <person name="Martin-Jezequel V."/>
            <person name="Lopez P.J."/>
            <person name="Lucas S."/>
            <person name="Mangogna M."/>
            <person name="McGinnis K."/>
            <person name="Medlin L.K."/>
            <person name="Montsant A."/>
            <person name="Oudot-Le Secq M.P."/>
            <person name="Napoli C."/>
            <person name="Obornik M."/>
            <person name="Parker M.S."/>
            <person name="Petit J.L."/>
            <person name="Porcel B.M."/>
            <person name="Poulsen N."/>
            <person name="Robison M."/>
            <person name="Rychlewski L."/>
            <person name="Rynearson T.A."/>
            <person name="Schmutz J."/>
            <person name="Shapiro H."/>
            <person name="Siaut M."/>
            <person name="Stanley M."/>
            <person name="Sussman M.R."/>
            <person name="Taylor A.R."/>
            <person name="Vardi A."/>
            <person name="von Dassow P."/>
            <person name="Vyverman W."/>
            <person name="Willis A."/>
            <person name="Wyrwicz L.S."/>
            <person name="Rokhsar D.S."/>
            <person name="Weissenbach J."/>
            <person name="Armbrust E.V."/>
            <person name="Green B.R."/>
            <person name="Van de Peer Y."/>
            <person name="Grigoriev I.V."/>
        </authorList>
    </citation>
    <scope>NUCLEOTIDE SEQUENCE [LARGE SCALE GENOMIC DNA]</scope>
    <source>
        <strain evidence="1 2">CCAP 1055/1</strain>
    </source>
</reference>
<dbReference type="PaxDb" id="2850-Phatr43339"/>
<dbReference type="InParanoid" id="B7FRX2"/>
<accession>B7FRX2</accession>
<keyword evidence="2" id="KW-1185">Reference proteome</keyword>
<evidence type="ECO:0000313" key="2">
    <source>
        <dbReference type="Proteomes" id="UP000000759"/>
    </source>
</evidence>
<dbReference type="KEGG" id="pti:PHATRDRAFT_43339"/>
<organism evidence="1 2">
    <name type="scientific">Phaeodactylum tricornutum (strain CCAP 1055/1)</name>
    <dbReference type="NCBI Taxonomy" id="556484"/>
    <lineage>
        <taxon>Eukaryota</taxon>
        <taxon>Sar</taxon>
        <taxon>Stramenopiles</taxon>
        <taxon>Ochrophyta</taxon>
        <taxon>Bacillariophyta</taxon>
        <taxon>Bacillariophyceae</taxon>
        <taxon>Bacillariophycidae</taxon>
        <taxon>Naviculales</taxon>
        <taxon>Phaeodactylaceae</taxon>
        <taxon>Phaeodactylum</taxon>
    </lineage>
</organism>
<gene>
    <name evidence="1" type="ORF">PHATRDRAFT_43339</name>
</gene>
<dbReference type="AlphaFoldDB" id="B7FRX2"/>
<dbReference type="InterPro" id="IPR011989">
    <property type="entry name" value="ARM-like"/>
</dbReference>
<dbReference type="GeneID" id="7197091"/>
<sequence>MTKENAANASLFFHTNGSVKAPTLFMLGSLPLFWCGGWSWAVTCVFGGLLVALCNAVEDIKATEKQAIRHNIISAHEIYQEIVVIERQLHKAQTAAANPETVAEVEAYARMILETGLAALAKKYGKEVHEKTPKEERNARGLECQTASYVALRMFPNDTAFVAAAVSLLALVAKNERVRERIVQEADEYGLNVPLVCAQRALQRAQDDPTPNQKSEQQSAELQRKNCLLLGALADGDATIASLIVQEGGIEIIMNAAQWYRYHEEVANWALWAIFILCYEYPPTKVVVVEQNGVALILQSMRNNPVKDVFRHGIAILFDLMREPTHANDKAAPQEKVSSVPKLDIWKIRQSALASGLHEIIVRAMCENKDAVDIFMMSQEILVGTNYLGPIPKFERKT</sequence>
<dbReference type="RefSeq" id="XP_002177874.1">
    <property type="nucleotide sequence ID" value="XM_002177838.1"/>
</dbReference>
<dbReference type="InterPro" id="IPR016024">
    <property type="entry name" value="ARM-type_fold"/>
</dbReference>
<dbReference type="HOGENOM" id="CLU_693492_0_0_1"/>
<name>B7FRX2_PHATC</name>
<dbReference type="Gene3D" id="1.25.10.10">
    <property type="entry name" value="Leucine-rich Repeat Variant"/>
    <property type="match status" value="1"/>
</dbReference>
<dbReference type="OrthoDB" id="41777at2759"/>
<dbReference type="SUPFAM" id="SSF48371">
    <property type="entry name" value="ARM repeat"/>
    <property type="match status" value="1"/>
</dbReference>
<proteinExistence type="predicted"/>
<dbReference type="EMBL" id="CM000606">
    <property type="protein sequence ID" value="EEC50688.1"/>
    <property type="molecule type" value="Genomic_DNA"/>
</dbReference>
<evidence type="ECO:0000313" key="1">
    <source>
        <dbReference type="EMBL" id="EEC50688.1"/>
    </source>
</evidence>
<protein>
    <submittedName>
        <fullName evidence="1">Uncharacterized protein</fullName>
    </submittedName>
</protein>